<dbReference type="InterPro" id="IPR036615">
    <property type="entry name" value="Mur_ligase_C_dom_sf"/>
</dbReference>
<dbReference type="GO" id="GO:0009252">
    <property type="term" value="P:peptidoglycan biosynthetic process"/>
    <property type="evidence" value="ECO:0007669"/>
    <property type="project" value="UniProtKB-UniRule"/>
</dbReference>
<dbReference type="SUPFAM" id="SSF53244">
    <property type="entry name" value="MurD-like peptide ligases, peptide-binding domain"/>
    <property type="match status" value="1"/>
</dbReference>
<dbReference type="InterPro" id="IPR050061">
    <property type="entry name" value="MurCDEF_pg_biosynth"/>
</dbReference>
<protein>
    <recommendedName>
        <fullName evidence="9">UDP-N-acetylmuramate--L-alanyl-gamma-D-glutamyl-meso-2,6-diaminoheptandioate ligase</fullName>
        <ecNumber evidence="9">6.3.2.45</ecNumber>
    </recommendedName>
    <alternativeName>
        <fullName evidence="9">Murein peptide ligase</fullName>
    </alternativeName>
    <alternativeName>
        <fullName evidence="9">UDP-N-acetylmuramate:L-alanyl-gamma-D-glutamyl-meso-diaminopimelate ligase</fullName>
    </alternativeName>
</protein>
<evidence type="ECO:0000259" key="12">
    <source>
        <dbReference type="Pfam" id="PF08245"/>
    </source>
</evidence>
<evidence type="ECO:0000256" key="1">
    <source>
        <dbReference type="ARBA" id="ARBA00022598"/>
    </source>
</evidence>
<feature type="binding site" evidence="9">
    <location>
        <begin position="110"/>
        <end position="116"/>
    </location>
    <ligand>
        <name>ATP</name>
        <dbReference type="ChEBI" id="CHEBI:30616"/>
    </ligand>
</feature>
<evidence type="ECO:0000256" key="6">
    <source>
        <dbReference type="ARBA" id="ARBA00022984"/>
    </source>
</evidence>
<dbReference type="SUPFAM" id="SSF51984">
    <property type="entry name" value="MurCD N-terminal domain"/>
    <property type="match status" value="1"/>
</dbReference>
<dbReference type="InterPro" id="IPR004101">
    <property type="entry name" value="Mur_ligase_C"/>
</dbReference>
<proteinExistence type="inferred from homology"/>
<keyword evidence="3 9" id="KW-0547">Nucleotide-binding</keyword>
<evidence type="ECO:0000259" key="11">
    <source>
        <dbReference type="Pfam" id="PF02875"/>
    </source>
</evidence>
<evidence type="ECO:0000256" key="5">
    <source>
        <dbReference type="ARBA" id="ARBA00022960"/>
    </source>
</evidence>
<keyword evidence="8 9" id="KW-0961">Cell wall biogenesis/degradation</keyword>
<dbReference type="NCBIfam" id="TIGR01081">
    <property type="entry name" value="mpl"/>
    <property type="match status" value="1"/>
</dbReference>
<feature type="domain" description="Mur ligase central" evidence="12">
    <location>
        <begin position="108"/>
        <end position="291"/>
    </location>
</feature>
<dbReference type="FunFam" id="3.40.1190.10:FF:000003">
    <property type="entry name" value="UDP-N-acetylmuramate--L-alanyl-gamma-D-glutamyl-meso-2,6-diaminoheptandioate ligase"/>
    <property type="match status" value="1"/>
</dbReference>
<accession>A0A2T3II10</accession>
<gene>
    <name evidence="9 13" type="primary">mpl</name>
    <name evidence="13" type="ORF">CTM88_13785</name>
</gene>
<dbReference type="OrthoDB" id="9804126at2"/>
<dbReference type="Proteomes" id="UP000240254">
    <property type="component" value="Unassembled WGS sequence"/>
</dbReference>
<comment type="function">
    <text evidence="9">Reutilizes the intact tripeptide L-alanyl-gamma-D-glutamyl-meso-diaminopimelate by linking it to UDP-N-acetylmuramate.</text>
</comment>
<dbReference type="GO" id="GO:0071555">
    <property type="term" value="P:cell wall organization"/>
    <property type="evidence" value="ECO:0007669"/>
    <property type="project" value="UniProtKB-KW"/>
</dbReference>
<dbReference type="Pfam" id="PF02875">
    <property type="entry name" value="Mur_ligase_C"/>
    <property type="match status" value="1"/>
</dbReference>
<dbReference type="HAMAP" id="MF_02020">
    <property type="entry name" value="Mpl"/>
    <property type="match status" value="1"/>
</dbReference>
<dbReference type="GO" id="GO:0106418">
    <property type="term" value="F:UDP-N-acetylmuramate-L-alanyl-gamma-D-glutamyl-meso-2,6-diaminoheptanedioate ligase activity"/>
    <property type="evidence" value="ECO:0007669"/>
    <property type="project" value="UniProtKB-EC"/>
</dbReference>
<dbReference type="RefSeq" id="WP_065166896.1">
    <property type="nucleotide sequence ID" value="NZ_LZEZ01000004.1"/>
</dbReference>
<dbReference type="EMBL" id="PYMK01000015">
    <property type="protein sequence ID" value="PSU27979.1"/>
    <property type="molecule type" value="Genomic_DNA"/>
</dbReference>
<keyword evidence="7 9" id="KW-0131">Cell cycle</keyword>
<evidence type="ECO:0000256" key="9">
    <source>
        <dbReference type="HAMAP-Rule" id="MF_02020"/>
    </source>
</evidence>
<evidence type="ECO:0000256" key="7">
    <source>
        <dbReference type="ARBA" id="ARBA00023306"/>
    </source>
</evidence>
<dbReference type="SUPFAM" id="SSF53623">
    <property type="entry name" value="MurD-like peptide ligases, catalytic domain"/>
    <property type="match status" value="1"/>
</dbReference>
<feature type="domain" description="Mur ligase C-terminal" evidence="11">
    <location>
        <begin position="313"/>
        <end position="435"/>
    </location>
</feature>
<evidence type="ECO:0000256" key="3">
    <source>
        <dbReference type="ARBA" id="ARBA00022741"/>
    </source>
</evidence>
<dbReference type="InterPro" id="IPR005757">
    <property type="entry name" value="Mpl"/>
</dbReference>
<comment type="catalytic activity">
    <reaction evidence="9">
        <text>UDP-N-acetyl-alpha-D-muramate + L-alanyl-gamma-D-glutamyl-meso-2,6-diaminopimelate + ATP = UDP-N-acetyl-alpha-D-muramoyl-L-alanyl-gamma-D-glutamyl-meso-2,6-diaminopimelate + ADP + phosphate + H(+)</text>
        <dbReference type="Rhea" id="RHEA:29563"/>
        <dbReference type="ChEBI" id="CHEBI:15378"/>
        <dbReference type="ChEBI" id="CHEBI:30616"/>
        <dbReference type="ChEBI" id="CHEBI:43474"/>
        <dbReference type="ChEBI" id="CHEBI:61401"/>
        <dbReference type="ChEBI" id="CHEBI:70757"/>
        <dbReference type="ChEBI" id="CHEBI:83905"/>
        <dbReference type="ChEBI" id="CHEBI:456216"/>
        <dbReference type="EC" id="6.3.2.45"/>
    </reaction>
</comment>
<keyword evidence="9" id="KW-0460">Magnesium</keyword>
<dbReference type="GO" id="GO:0008360">
    <property type="term" value="P:regulation of cell shape"/>
    <property type="evidence" value="ECO:0007669"/>
    <property type="project" value="UniProtKB-KW"/>
</dbReference>
<keyword evidence="6 9" id="KW-0573">Peptidoglycan synthesis</keyword>
<dbReference type="GO" id="GO:0005524">
    <property type="term" value="F:ATP binding"/>
    <property type="evidence" value="ECO:0007669"/>
    <property type="project" value="UniProtKB-UniRule"/>
</dbReference>
<dbReference type="AlphaFoldDB" id="A0A2T3II10"/>
<organism evidence="13 14">
    <name type="scientific">Photobacterium aquimaris</name>
    <dbReference type="NCBI Taxonomy" id="512643"/>
    <lineage>
        <taxon>Bacteria</taxon>
        <taxon>Pseudomonadati</taxon>
        <taxon>Pseudomonadota</taxon>
        <taxon>Gammaproteobacteria</taxon>
        <taxon>Vibrionales</taxon>
        <taxon>Vibrionaceae</taxon>
        <taxon>Photobacterium</taxon>
    </lineage>
</organism>
<dbReference type="InterPro" id="IPR013221">
    <property type="entry name" value="Mur_ligase_cen"/>
</dbReference>
<keyword evidence="5 9" id="KW-0133">Cell shape</keyword>
<evidence type="ECO:0000256" key="8">
    <source>
        <dbReference type="ARBA" id="ARBA00023316"/>
    </source>
</evidence>
<dbReference type="UniPathway" id="UPA00544"/>
<dbReference type="GO" id="GO:0051301">
    <property type="term" value="P:cell division"/>
    <property type="evidence" value="ECO:0007669"/>
    <property type="project" value="UniProtKB-KW"/>
</dbReference>
<comment type="caution">
    <text evidence="13">The sequence shown here is derived from an EMBL/GenBank/DDBJ whole genome shotgun (WGS) entry which is preliminary data.</text>
</comment>
<evidence type="ECO:0000313" key="13">
    <source>
        <dbReference type="EMBL" id="PSU27979.1"/>
    </source>
</evidence>
<dbReference type="PANTHER" id="PTHR43445:SF5">
    <property type="entry name" value="UDP-N-ACETYLMURAMATE--L-ALANYL-GAMMA-D-GLUTAMYL-MESO-2,6-DIAMINOHEPTANDIOATE LIGASE"/>
    <property type="match status" value="1"/>
</dbReference>
<comment type="similarity">
    <text evidence="9">Belongs to the MurCDEF family. Mpl subfamily.</text>
</comment>
<dbReference type="InterPro" id="IPR000713">
    <property type="entry name" value="Mur_ligase_N"/>
</dbReference>
<evidence type="ECO:0000256" key="4">
    <source>
        <dbReference type="ARBA" id="ARBA00022840"/>
    </source>
</evidence>
<dbReference type="Pfam" id="PF01225">
    <property type="entry name" value="Mur_ligase"/>
    <property type="match status" value="1"/>
</dbReference>
<dbReference type="GO" id="GO:0009254">
    <property type="term" value="P:peptidoglycan turnover"/>
    <property type="evidence" value="ECO:0007669"/>
    <property type="project" value="UniProtKB-UniRule"/>
</dbReference>
<sequence>MHIHILGICGTFMGGAATLATQLGHKVTGSDANVYPPMSTMLESQGIEIIQGYDPEQLKPAPDLVVIGNAMSRGNPCVEYVLNNNLRYTSGPQWLQDYLLHDRWVMAVAGTHGKTTTASMLAWILDDCGYQPGFLVGGVLGNFGVSARLGESMFFVVEADEYDSAFFDKRSKFVHYHPRTLIMNNLEFDHADIFDDLKAIQRQFHHLVRTVPGNGRILAPQGVKNIDETLAMGCWSELEYIGNDGHWRADKQREDGSVFDVYLDDLLVGTVDWALVGDHNVNNALMAIAAARHVGVTANLACESLAKFINTKRRLEYKGQVNGVTVYDDFAHHPTAIELTLGGLRAKLNQSRILAVLEPRSNTMKLGVHKHDLAPALHAADEVFLFQPDNIPWSVQEIADQCPQPAFCSDDIDTLVAKIVESAHSGDTILVMSNGGFSGIHGKLLAALTAK</sequence>
<dbReference type="InterPro" id="IPR036565">
    <property type="entry name" value="Mur-like_cat_sf"/>
</dbReference>
<dbReference type="Pfam" id="PF08245">
    <property type="entry name" value="Mur_ligase_M"/>
    <property type="match status" value="1"/>
</dbReference>
<evidence type="ECO:0000256" key="2">
    <source>
        <dbReference type="ARBA" id="ARBA00022618"/>
    </source>
</evidence>
<keyword evidence="2 9" id="KW-0132">Cell division</keyword>
<comment type="cofactor">
    <cofactor evidence="9">
        <name>Mg(2+)</name>
        <dbReference type="ChEBI" id="CHEBI:18420"/>
    </cofactor>
</comment>
<evidence type="ECO:0000313" key="14">
    <source>
        <dbReference type="Proteomes" id="UP000240254"/>
    </source>
</evidence>
<dbReference type="Gene3D" id="3.40.1190.10">
    <property type="entry name" value="Mur-like, catalytic domain"/>
    <property type="match status" value="1"/>
</dbReference>
<evidence type="ECO:0000259" key="10">
    <source>
        <dbReference type="Pfam" id="PF01225"/>
    </source>
</evidence>
<name>A0A2T3II10_9GAMM</name>
<dbReference type="PANTHER" id="PTHR43445">
    <property type="entry name" value="UDP-N-ACETYLMURAMATE--L-ALANINE LIGASE-RELATED"/>
    <property type="match status" value="1"/>
</dbReference>
<dbReference type="EC" id="6.3.2.45" evidence="9"/>
<comment type="pathway">
    <text evidence="9">Cell wall biogenesis; peptidoglycan recycling.</text>
</comment>
<dbReference type="Gene3D" id="3.40.50.720">
    <property type="entry name" value="NAD(P)-binding Rossmann-like Domain"/>
    <property type="match status" value="1"/>
</dbReference>
<dbReference type="Gene3D" id="3.90.190.20">
    <property type="entry name" value="Mur ligase, C-terminal domain"/>
    <property type="match status" value="1"/>
</dbReference>
<feature type="domain" description="Mur ligase N-terminal catalytic" evidence="10">
    <location>
        <begin position="2"/>
        <end position="99"/>
    </location>
</feature>
<keyword evidence="1 9" id="KW-0436">Ligase</keyword>
<keyword evidence="4 9" id="KW-0067">ATP-binding</keyword>
<reference evidence="13 14" key="1">
    <citation type="submission" date="2018-03" db="EMBL/GenBank/DDBJ databases">
        <title>Whole genome sequencing of Histamine producing bacteria.</title>
        <authorList>
            <person name="Butler K."/>
        </authorList>
    </citation>
    <scope>NUCLEOTIDE SEQUENCE [LARGE SCALE GENOMIC DNA]</scope>
    <source>
        <strain evidence="13 14">BS2</strain>
    </source>
</reference>